<dbReference type="Proteomes" id="UP000076632">
    <property type="component" value="Unassembled WGS sequence"/>
</dbReference>
<dbReference type="GeneID" id="28896026"/>
<dbReference type="InterPro" id="IPR009003">
    <property type="entry name" value="Peptidase_S1_PA"/>
</dbReference>
<proteinExistence type="predicted"/>
<dbReference type="InParanoid" id="A0A165HWT9"/>
<evidence type="ECO:0000313" key="2">
    <source>
        <dbReference type="Proteomes" id="UP000076632"/>
    </source>
</evidence>
<reference evidence="1 2" key="1">
    <citation type="journal article" date="2016" name="Fungal Biol.">
        <title>The genome of Xylona heveae provides a window into fungal endophytism.</title>
        <authorList>
            <person name="Gazis R."/>
            <person name="Kuo A."/>
            <person name="Riley R."/>
            <person name="LaButti K."/>
            <person name="Lipzen A."/>
            <person name="Lin J."/>
            <person name="Amirebrahimi M."/>
            <person name="Hesse C.N."/>
            <person name="Spatafora J.W."/>
            <person name="Henrissat B."/>
            <person name="Hainaut M."/>
            <person name="Grigoriev I.V."/>
            <person name="Hibbett D.S."/>
        </authorList>
    </citation>
    <scope>NUCLEOTIDE SEQUENCE [LARGE SCALE GENOMIC DNA]</scope>
    <source>
        <strain evidence="1 2">TC161</strain>
    </source>
</reference>
<dbReference type="STRING" id="1328760.A0A165HWT9"/>
<sequence length="284" mass="31914">MGGYIELFKEDDQKKRKSYGIYGLTCWHVVEDVIPDGEVRKRYNDNGMNPGDANGKKVGLLCPGKNEHLSYLKQIDYAIERRRNTPKASETAIRLTLEKDASLQAWDEHGKLGHLFCGSGHKRNGESHRLDWALIKVDQERIGTNKLPSRETWDNLPCNSRMIVPIHLDKLTKIGNRSQSSEYVFQVGNVSKASIGEFSEMRSDCLLKGETVHSIEYCFTGRGGLFAQEGDSGALVYDMTCSLVGMVFLGNSMFYNPGVTYVMDIKHLVKDIEERTGCKVGLPQ</sequence>
<dbReference type="EMBL" id="KV407456">
    <property type="protein sequence ID" value="KZF24035.1"/>
    <property type="molecule type" value="Genomic_DNA"/>
</dbReference>
<keyword evidence="2" id="KW-1185">Reference proteome</keyword>
<organism evidence="1 2">
    <name type="scientific">Xylona heveae (strain CBS 132557 / TC161)</name>
    <dbReference type="NCBI Taxonomy" id="1328760"/>
    <lineage>
        <taxon>Eukaryota</taxon>
        <taxon>Fungi</taxon>
        <taxon>Dikarya</taxon>
        <taxon>Ascomycota</taxon>
        <taxon>Pezizomycotina</taxon>
        <taxon>Xylonomycetes</taxon>
        <taxon>Xylonales</taxon>
        <taxon>Xylonaceae</taxon>
        <taxon>Xylona</taxon>
    </lineage>
</organism>
<evidence type="ECO:0008006" key="3">
    <source>
        <dbReference type="Google" id="ProtNLM"/>
    </source>
</evidence>
<name>A0A165HWT9_XYLHT</name>
<dbReference type="SUPFAM" id="SSF50494">
    <property type="entry name" value="Trypsin-like serine proteases"/>
    <property type="match status" value="1"/>
</dbReference>
<evidence type="ECO:0000313" key="1">
    <source>
        <dbReference type="EMBL" id="KZF24035.1"/>
    </source>
</evidence>
<gene>
    <name evidence="1" type="ORF">L228DRAFT_237004</name>
</gene>
<dbReference type="RefSeq" id="XP_018189590.1">
    <property type="nucleotide sequence ID" value="XM_018330889.1"/>
</dbReference>
<protein>
    <recommendedName>
        <fullName evidence="3">Peptidase S1 domain-containing protein</fullName>
    </recommendedName>
</protein>
<dbReference type="AlphaFoldDB" id="A0A165HWT9"/>
<accession>A0A165HWT9</accession>
<dbReference type="OrthoDB" id="5351220at2759"/>